<keyword evidence="8" id="KW-1185">Reference proteome</keyword>
<keyword evidence="4 5" id="KW-0472">Membrane</keyword>
<evidence type="ECO:0000256" key="3">
    <source>
        <dbReference type="ARBA" id="ARBA00022989"/>
    </source>
</evidence>
<feature type="transmembrane region" description="Helical" evidence="5">
    <location>
        <begin position="680"/>
        <end position="700"/>
    </location>
</feature>
<evidence type="ECO:0000256" key="1">
    <source>
        <dbReference type="ARBA" id="ARBA00004141"/>
    </source>
</evidence>
<keyword evidence="3 5" id="KW-1133">Transmembrane helix</keyword>
<feature type="transmembrane region" description="Helical" evidence="5">
    <location>
        <begin position="706"/>
        <end position="727"/>
    </location>
</feature>
<feature type="domain" description="Exoribonuclease phosphorolytic" evidence="6">
    <location>
        <begin position="85"/>
        <end position="147"/>
    </location>
</feature>
<dbReference type="GO" id="GO:0016020">
    <property type="term" value="C:membrane"/>
    <property type="evidence" value="ECO:0007669"/>
    <property type="project" value="UniProtKB-SubCell"/>
</dbReference>
<feature type="transmembrane region" description="Helical" evidence="5">
    <location>
        <begin position="739"/>
        <end position="761"/>
    </location>
</feature>
<dbReference type="Gene3D" id="3.30.230.70">
    <property type="entry name" value="GHMP Kinase, N-terminal domain"/>
    <property type="match status" value="2"/>
</dbReference>
<evidence type="ECO:0000256" key="2">
    <source>
        <dbReference type="ARBA" id="ARBA00022692"/>
    </source>
</evidence>
<dbReference type="AlphaFoldDB" id="A0A409VIH5"/>
<organism evidence="7 8">
    <name type="scientific">Gymnopilus dilepis</name>
    <dbReference type="NCBI Taxonomy" id="231916"/>
    <lineage>
        <taxon>Eukaryota</taxon>
        <taxon>Fungi</taxon>
        <taxon>Dikarya</taxon>
        <taxon>Basidiomycota</taxon>
        <taxon>Agaricomycotina</taxon>
        <taxon>Agaricomycetes</taxon>
        <taxon>Agaricomycetidae</taxon>
        <taxon>Agaricales</taxon>
        <taxon>Agaricineae</taxon>
        <taxon>Hymenogastraceae</taxon>
        <taxon>Gymnopilus</taxon>
    </lineage>
</organism>
<dbReference type="InterPro" id="IPR036345">
    <property type="entry name" value="ExoRNase_PH_dom2_sf"/>
</dbReference>
<evidence type="ECO:0000313" key="8">
    <source>
        <dbReference type="Proteomes" id="UP000284706"/>
    </source>
</evidence>
<dbReference type="SUPFAM" id="SSF55666">
    <property type="entry name" value="Ribonuclease PH domain 2-like"/>
    <property type="match status" value="1"/>
</dbReference>
<dbReference type="InterPro" id="IPR020568">
    <property type="entry name" value="Ribosomal_Su5_D2-typ_SF"/>
</dbReference>
<evidence type="ECO:0000256" key="5">
    <source>
        <dbReference type="SAM" id="Phobius"/>
    </source>
</evidence>
<sequence>MAQNVFDRRRTNGPEESVSFVYEEDLSRLPRRQERQRKDRMAADIRPIFLQPGLIGQAAGSAYIEIERTKIACAIAAPALIQGLQDAEDRSVAIAVQQALLSSVRLETFPKATVDIFITVIETDSMEGCVAAGTIAASTALAHAGIEVLGLVMSCSAAAIGAEIWLDPNDEECRLSNGTLVLSCMPALTTLTSVWQTGRISPAQVLSVRLGLLQTSLADQIYRARRHARTDVMTSTPSSPKHCSIVLRVVNFEFNNLPERRSSTSSMSINARDEYVVLKNAVTYPSSPSHSNHSDDSLRALELSDGPAESSHGRRGRSYSVSGFDFQHDLLPLSASVTDPGTLHAEGTEKSISLINGIALIVGLQIGSGIFSSPGVVVANTHSVGASLLVWLASGLLAWTGASSFAELGSAIPQNGGAQAYLSYAYGPLISYLFAWTAIIALKPGGNAVISLIFAEYLNRMIWHTTRVEVSPDDIPQWAIKLTATGAVLIVTALCVGAQKLGTRVAVIFTTVKIMVTVLGIVQLVRGKASTSLREPLFEGSSTSPSSYSLAFYSGLWAFDGWDQANFVGGEMTRPEKNIPRAIHSSMILVTLLFLLANVSYFVVLDKDIVGLSNTVAMDFGRALFGPIGGSLFAFTVAFSCFGALNGSFFTSSRLVYAAGRERYLPAVFGKLHSSRRTPLNAALLQAGITITFIMIGSGFRSLINFSVVASWAFYFLTVLGLVILRIKEPMLERPYKTWITTPLIFCAVALFLLCMPIIAAPKEAAAVLGK</sequence>
<dbReference type="InterPro" id="IPR002293">
    <property type="entry name" value="AA/rel_permease1"/>
</dbReference>
<dbReference type="PANTHER" id="PTHR11785">
    <property type="entry name" value="AMINO ACID TRANSPORTER"/>
    <property type="match status" value="1"/>
</dbReference>
<comment type="caution">
    <text evidence="7">The sequence shown here is derived from an EMBL/GenBank/DDBJ whole genome shotgun (WGS) entry which is preliminary data.</text>
</comment>
<accession>A0A409VIH5</accession>
<dbReference type="PANTHER" id="PTHR11785:SF512">
    <property type="entry name" value="SOBREMESA, ISOFORM B"/>
    <property type="match status" value="1"/>
</dbReference>
<feature type="transmembrane region" description="Helical" evidence="5">
    <location>
        <begin position="478"/>
        <end position="499"/>
    </location>
</feature>
<feature type="transmembrane region" description="Helical" evidence="5">
    <location>
        <begin position="505"/>
        <end position="525"/>
    </location>
</feature>
<evidence type="ECO:0000313" key="7">
    <source>
        <dbReference type="EMBL" id="PPQ66072.1"/>
    </source>
</evidence>
<comment type="subcellular location">
    <subcellularLocation>
        <location evidence="1">Membrane</location>
        <topology evidence="1">Multi-pass membrane protein</topology>
    </subcellularLocation>
</comment>
<feature type="transmembrane region" description="Helical" evidence="5">
    <location>
        <begin position="582"/>
        <end position="604"/>
    </location>
</feature>
<feature type="transmembrane region" description="Helical" evidence="5">
    <location>
        <begin position="388"/>
        <end position="409"/>
    </location>
</feature>
<gene>
    <name evidence="7" type="ORF">CVT26_010814</name>
</gene>
<dbReference type="Pfam" id="PF13520">
    <property type="entry name" value="AA_permease_2"/>
    <property type="match status" value="1"/>
</dbReference>
<dbReference type="EMBL" id="NHYE01005639">
    <property type="protein sequence ID" value="PPQ66072.1"/>
    <property type="molecule type" value="Genomic_DNA"/>
</dbReference>
<dbReference type="Gene3D" id="1.20.1740.10">
    <property type="entry name" value="Amino acid/polyamine transporter I"/>
    <property type="match status" value="1"/>
</dbReference>
<protein>
    <recommendedName>
        <fullName evidence="6">Exoribonuclease phosphorolytic domain-containing protein</fullName>
    </recommendedName>
</protein>
<dbReference type="FunFam" id="1.20.1740.10:FF:000042">
    <property type="entry name" value="Similar to amino acid transporter"/>
    <property type="match status" value="1"/>
</dbReference>
<dbReference type="SUPFAM" id="SSF54211">
    <property type="entry name" value="Ribosomal protein S5 domain 2-like"/>
    <property type="match status" value="1"/>
</dbReference>
<name>A0A409VIH5_9AGAR</name>
<evidence type="ECO:0000259" key="6">
    <source>
        <dbReference type="Pfam" id="PF01138"/>
    </source>
</evidence>
<dbReference type="InterPro" id="IPR050598">
    <property type="entry name" value="AminoAcid_Transporter"/>
</dbReference>
<reference evidence="7 8" key="1">
    <citation type="journal article" date="2018" name="Evol. Lett.">
        <title>Horizontal gene cluster transfer increased hallucinogenic mushroom diversity.</title>
        <authorList>
            <person name="Reynolds H.T."/>
            <person name="Vijayakumar V."/>
            <person name="Gluck-Thaler E."/>
            <person name="Korotkin H.B."/>
            <person name="Matheny P.B."/>
            <person name="Slot J.C."/>
        </authorList>
    </citation>
    <scope>NUCLEOTIDE SEQUENCE [LARGE SCALE GENOMIC DNA]</scope>
    <source>
        <strain evidence="7 8">SRW20</strain>
    </source>
</reference>
<dbReference type="GO" id="GO:0015179">
    <property type="term" value="F:L-amino acid transmembrane transporter activity"/>
    <property type="evidence" value="ECO:0007669"/>
    <property type="project" value="TreeGrafter"/>
</dbReference>
<dbReference type="InParanoid" id="A0A409VIH5"/>
<feature type="transmembrane region" description="Helical" evidence="5">
    <location>
        <begin position="354"/>
        <end position="376"/>
    </location>
</feature>
<dbReference type="OrthoDB" id="5982228at2759"/>
<dbReference type="GO" id="GO:0000176">
    <property type="term" value="C:nuclear exosome (RNase complex)"/>
    <property type="evidence" value="ECO:0007669"/>
    <property type="project" value="UniProtKB-ARBA"/>
</dbReference>
<feature type="transmembrane region" description="Helical" evidence="5">
    <location>
        <begin position="624"/>
        <end position="645"/>
    </location>
</feature>
<evidence type="ECO:0000256" key="4">
    <source>
        <dbReference type="ARBA" id="ARBA00023136"/>
    </source>
</evidence>
<dbReference type="STRING" id="231916.A0A409VIH5"/>
<dbReference type="InterPro" id="IPR001247">
    <property type="entry name" value="ExoRNase_PH_dom1"/>
</dbReference>
<dbReference type="Proteomes" id="UP000284706">
    <property type="component" value="Unassembled WGS sequence"/>
</dbReference>
<keyword evidence="2 5" id="KW-0812">Transmembrane</keyword>
<dbReference type="Pfam" id="PF01138">
    <property type="entry name" value="RNase_PH"/>
    <property type="match status" value="1"/>
</dbReference>
<dbReference type="InterPro" id="IPR027408">
    <property type="entry name" value="PNPase/RNase_PH_dom_sf"/>
</dbReference>
<proteinExistence type="predicted"/>